<keyword evidence="2" id="KW-1185">Reference proteome</keyword>
<reference evidence="1 2" key="1">
    <citation type="submission" date="2019-11" db="EMBL/GenBank/DDBJ databases">
        <title>Whole genome sequence of Oryza granulata.</title>
        <authorList>
            <person name="Li W."/>
        </authorList>
    </citation>
    <scope>NUCLEOTIDE SEQUENCE [LARGE SCALE GENOMIC DNA]</scope>
    <source>
        <strain evidence="2">cv. Menghai</strain>
        <tissue evidence="1">Leaf</tissue>
    </source>
</reference>
<evidence type="ECO:0000313" key="2">
    <source>
        <dbReference type="Proteomes" id="UP000479710"/>
    </source>
</evidence>
<protein>
    <submittedName>
        <fullName evidence="1">Uncharacterized protein</fullName>
    </submittedName>
</protein>
<dbReference type="AlphaFoldDB" id="A0A6G1D9X0"/>
<dbReference type="EMBL" id="SPHZ02000007">
    <property type="protein sequence ID" value="KAF0909189.1"/>
    <property type="molecule type" value="Genomic_DNA"/>
</dbReference>
<evidence type="ECO:0000313" key="1">
    <source>
        <dbReference type="EMBL" id="KAF0909189.1"/>
    </source>
</evidence>
<proteinExistence type="predicted"/>
<comment type="caution">
    <text evidence="1">The sequence shown here is derived from an EMBL/GenBank/DDBJ whole genome shotgun (WGS) entry which is preliminary data.</text>
</comment>
<accession>A0A6G1D9X0</accession>
<organism evidence="1 2">
    <name type="scientific">Oryza meyeriana var. granulata</name>
    <dbReference type="NCBI Taxonomy" id="110450"/>
    <lineage>
        <taxon>Eukaryota</taxon>
        <taxon>Viridiplantae</taxon>
        <taxon>Streptophyta</taxon>
        <taxon>Embryophyta</taxon>
        <taxon>Tracheophyta</taxon>
        <taxon>Spermatophyta</taxon>
        <taxon>Magnoliopsida</taxon>
        <taxon>Liliopsida</taxon>
        <taxon>Poales</taxon>
        <taxon>Poaceae</taxon>
        <taxon>BOP clade</taxon>
        <taxon>Oryzoideae</taxon>
        <taxon>Oryzeae</taxon>
        <taxon>Oryzinae</taxon>
        <taxon>Oryza</taxon>
        <taxon>Oryza meyeriana</taxon>
    </lineage>
</organism>
<gene>
    <name evidence="1" type="ORF">E2562_032237</name>
</gene>
<dbReference type="Proteomes" id="UP000479710">
    <property type="component" value="Unassembled WGS sequence"/>
</dbReference>
<name>A0A6G1D9X0_9ORYZ</name>
<sequence length="66" mass="6905">MARKGRPFAATATTLADEVATPLLQPVERGGAYRSSVQPSEMCGLTRPSGWSTLITDGRAAKVGVD</sequence>